<name>A0A0H1BS61_9EURO</name>
<gene>
    <name evidence="1" type="ORF">EMPG_12878</name>
</gene>
<accession>A0A0H1BS61</accession>
<sequence>ISFRLSNLIKFSSVKDFLIDLNKKISQKSAADSNLLQIILLNERHDHSTELMIIDKNLLTE</sequence>
<dbReference type="EMBL" id="LDEV01001226">
    <property type="protein sequence ID" value="KLJ11996.1"/>
    <property type="molecule type" value="Genomic_DNA"/>
</dbReference>
<protein>
    <submittedName>
        <fullName evidence="1">Uncharacterized protein</fullName>
    </submittedName>
</protein>
<feature type="non-terminal residue" evidence="1">
    <location>
        <position position="1"/>
    </location>
</feature>
<keyword evidence="2" id="KW-1185">Reference proteome</keyword>
<organism evidence="1 2">
    <name type="scientific">Blastomyces silverae</name>
    <dbReference type="NCBI Taxonomy" id="2060906"/>
    <lineage>
        <taxon>Eukaryota</taxon>
        <taxon>Fungi</taxon>
        <taxon>Dikarya</taxon>
        <taxon>Ascomycota</taxon>
        <taxon>Pezizomycotina</taxon>
        <taxon>Eurotiomycetes</taxon>
        <taxon>Eurotiomycetidae</taxon>
        <taxon>Onygenales</taxon>
        <taxon>Ajellomycetaceae</taxon>
        <taxon>Blastomyces</taxon>
    </lineage>
</organism>
<reference evidence="2" key="1">
    <citation type="journal article" date="2015" name="PLoS Genet.">
        <title>The dynamic genome and transcriptome of the human fungal pathogen Blastomyces and close relative Emmonsia.</title>
        <authorList>
            <person name="Munoz J.F."/>
            <person name="Gauthier G.M."/>
            <person name="Desjardins C.A."/>
            <person name="Gallo J.E."/>
            <person name="Holder J."/>
            <person name="Sullivan T.D."/>
            <person name="Marty A.J."/>
            <person name="Carmen J.C."/>
            <person name="Chen Z."/>
            <person name="Ding L."/>
            <person name="Gujja S."/>
            <person name="Magrini V."/>
            <person name="Misas E."/>
            <person name="Mitreva M."/>
            <person name="Priest M."/>
            <person name="Saif S."/>
            <person name="Whiston E.A."/>
            <person name="Young S."/>
            <person name="Zeng Q."/>
            <person name="Goldman W.E."/>
            <person name="Mardis E.R."/>
            <person name="Taylor J.W."/>
            <person name="McEwen J.G."/>
            <person name="Clay O.K."/>
            <person name="Klein B.S."/>
            <person name="Cuomo C.A."/>
        </authorList>
    </citation>
    <scope>NUCLEOTIDE SEQUENCE [LARGE SCALE GENOMIC DNA]</scope>
    <source>
        <strain evidence="2">UAMH 139</strain>
    </source>
</reference>
<dbReference type="AlphaFoldDB" id="A0A0H1BS61"/>
<proteinExistence type="predicted"/>
<comment type="caution">
    <text evidence="1">The sequence shown here is derived from an EMBL/GenBank/DDBJ whole genome shotgun (WGS) entry which is preliminary data.</text>
</comment>
<evidence type="ECO:0000313" key="1">
    <source>
        <dbReference type="EMBL" id="KLJ11996.1"/>
    </source>
</evidence>
<dbReference type="Proteomes" id="UP000053573">
    <property type="component" value="Unassembled WGS sequence"/>
</dbReference>
<evidence type="ECO:0000313" key="2">
    <source>
        <dbReference type="Proteomes" id="UP000053573"/>
    </source>
</evidence>